<name>A0ABS7QK22_9ACTN</name>
<proteinExistence type="predicted"/>
<evidence type="ECO:0000256" key="2">
    <source>
        <dbReference type="SAM" id="SignalP"/>
    </source>
</evidence>
<protein>
    <submittedName>
        <fullName evidence="4">SGNH/GDSL hydrolase family protein</fullName>
    </submittedName>
</protein>
<feature type="signal peptide" evidence="2">
    <location>
        <begin position="1"/>
        <end position="50"/>
    </location>
</feature>
<dbReference type="RefSeq" id="WP_222973155.1">
    <property type="nucleotide sequence ID" value="NZ_JAINVZ010000001.1"/>
</dbReference>
<dbReference type="Proteomes" id="UP001198565">
    <property type="component" value="Unassembled WGS sequence"/>
</dbReference>
<dbReference type="EMBL" id="JAINVZ010000001">
    <property type="protein sequence ID" value="MBY8883522.1"/>
    <property type="molecule type" value="Genomic_DNA"/>
</dbReference>
<dbReference type="Pfam" id="PF13472">
    <property type="entry name" value="Lipase_GDSL_2"/>
    <property type="match status" value="1"/>
</dbReference>
<sequence length="316" mass="33208">MLSDVLNRPWRKRSRPRRRARTAPGGLAAAAAVTAAALLPAAVCATPASAAPTHPAHTRTHYYLSLGDSLAAGYQPDAKTNVPGVSYTDQLYQRLKKNDPGLVHVQLGCSGETTTTLLDGGICSYSGARSQLDAATAFLRQHRGQVTTVTLDIGANDVDGCFSASGIDTGCVLKGLATVTKDVPRIAAELRAAGGPGPRYAGMTYYDPFLATWLLGSSGHTLADLSVPLADTLNTVLSTAFRINGFRVADASAAFQTNDFAPVDAPGLGTVPENVARICALTWMCTPYEDIHATRQGHALLADVFQRALEARGTGR</sequence>
<feature type="compositionally biased region" description="Basic residues" evidence="1">
    <location>
        <begin position="9"/>
        <end position="21"/>
    </location>
</feature>
<reference evidence="4 5" key="1">
    <citation type="submission" date="2021-08" db="EMBL/GenBank/DDBJ databases">
        <title>Streptomyces sp. PTM05 isolated from lichen.</title>
        <authorList>
            <person name="Somphong A."/>
            <person name="Phongsopitanun W."/>
            <person name="Tanasupawat S."/>
        </authorList>
    </citation>
    <scope>NUCLEOTIDE SEQUENCE [LARGE SCALE GENOMIC DNA]</scope>
    <source>
        <strain evidence="4 5">Ptm05</strain>
    </source>
</reference>
<evidence type="ECO:0000313" key="5">
    <source>
        <dbReference type="Proteomes" id="UP001198565"/>
    </source>
</evidence>
<feature type="chain" id="PRO_5046507068" evidence="2">
    <location>
        <begin position="51"/>
        <end position="316"/>
    </location>
</feature>
<evidence type="ECO:0000256" key="1">
    <source>
        <dbReference type="SAM" id="MobiDB-lite"/>
    </source>
</evidence>
<dbReference type="GO" id="GO:0016787">
    <property type="term" value="F:hydrolase activity"/>
    <property type="evidence" value="ECO:0007669"/>
    <property type="project" value="UniProtKB-KW"/>
</dbReference>
<evidence type="ECO:0000259" key="3">
    <source>
        <dbReference type="Pfam" id="PF13472"/>
    </source>
</evidence>
<keyword evidence="4" id="KW-0378">Hydrolase</keyword>
<keyword evidence="5" id="KW-1185">Reference proteome</keyword>
<comment type="caution">
    <text evidence="4">The sequence shown here is derived from an EMBL/GenBank/DDBJ whole genome shotgun (WGS) entry which is preliminary data.</text>
</comment>
<keyword evidence="2" id="KW-0732">Signal</keyword>
<dbReference type="InterPro" id="IPR013830">
    <property type="entry name" value="SGNH_hydro"/>
</dbReference>
<gene>
    <name evidence="4" type="ORF">K7472_01505</name>
</gene>
<evidence type="ECO:0000313" key="4">
    <source>
        <dbReference type="EMBL" id="MBY8883522.1"/>
    </source>
</evidence>
<accession>A0ABS7QK22</accession>
<dbReference type="InterPro" id="IPR036514">
    <property type="entry name" value="SGNH_hydro_sf"/>
</dbReference>
<organism evidence="4 5">
    <name type="scientific">Streptantibioticus parmotrematis</name>
    <dbReference type="NCBI Taxonomy" id="2873249"/>
    <lineage>
        <taxon>Bacteria</taxon>
        <taxon>Bacillati</taxon>
        <taxon>Actinomycetota</taxon>
        <taxon>Actinomycetes</taxon>
        <taxon>Kitasatosporales</taxon>
        <taxon>Streptomycetaceae</taxon>
        <taxon>Streptantibioticus</taxon>
    </lineage>
</organism>
<dbReference type="Gene3D" id="3.40.50.1110">
    <property type="entry name" value="SGNH hydrolase"/>
    <property type="match status" value="1"/>
</dbReference>
<feature type="domain" description="SGNH hydrolase-type esterase" evidence="3">
    <location>
        <begin position="66"/>
        <end position="300"/>
    </location>
</feature>
<dbReference type="SUPFAM" id="SSF52266">
    <property type="entry name" value="SGNH hydrolase"/>
    <property type="match status" value="1"/>
</dbReference>
<feature type="region of interest" description="Disordered" evidence="1">
    <location>
        <begin position="1"/>
        <end position="25"/>
    </location>
</feature>